<evidence type="ECO:0000313" key="1">
    <source>
        <dbReference type="EMBL" id="RFD77383.1"/>
    </source>
</evidence>
<comment type="caution">
    <text evidence="1">The sequence shown here is derived from an EMBL/GenBank/DDBJ whole genome shotgun (WGS) entry which is preliminary data.</text>
</comment>
<proteinExistence type="predicted"/>
<evidence type="ECO:0000313" key="2">
    <source>
        <dbReference type="Proteomes" id="UP000258533"/>
    </source>
</evidence>
<gene>
    <name evidence="1" type="ORF">AXE73_01905</name>
</gene>
<dbReference type="RefSeq" id="WP_004574619.1">
    <property type="nucleotide sequence ID" value="NZ_CP083169.1"/>
</dbReference>
<dbReference type="EMBL" id="LRTT01000001">
    <property type="protein sequence ID" value="RFD77383.1"/>
    <property type="molecule type" value="Genomic_DNA"/>
</dbReference>
<reference evidence="1 2" key="1">
    <citation type="submission" date="2016-02" db="EMBL/GenBank/DDBJ databases">
        <title>Gardnerella vaginalis Subgroups Defined by cpn60 Sequencing and Sialidase Activity in Isolates from Canada, Belgium and Kenya.</title>
        <authorList>
            <person name="Schellenberg J."/>
            <person name="Paramel Jayaprakash T."/>
            <person name="Withana Gamage N."/>
            <person name="Patterson M.H."/>
            <person name="Vaneechoutte M."/>
            <person name="Hill J.E."/>
        </authorList>
    </citation>
    <scope>NUCLEOTIDE SEQUENCE [LARGE SCALE GENOMIC DNA]</scope>
    <source>
        <strain evidence="1 2">N144</strain>
    </source>
</reference>
<sequence length="466" mass="55823">MTNYLLNNVIQIKKYEDYYKYNFDIDKIKQDICTNKIDMNLVDLFRFRIFLDSCVMLFNKEKLEKDYLKDTFDSKNYIASIKNKYGETIKEIEDRFKITVDDTFYYEFNESELKYKPKSLWDSRKILRNSFAHMQYGCFMSYGENGPIPYYFAFNKDKGILKSKGLVIEPLCHELIGKLYLNQMTKSIAYKHTYIKLSEEIPYFMEVKYKGKRKYTLDNQLHPMNNKVFSSGEFQALKEFLVNNEDCFEITKTEITEKELTKYCEMLHKYLGKDITKNELGYFVKSIYDIETEFSNFLTHLIQLNDRIIDYKIAIDSKKAKMIDRILKSIDELKEDSDSWIEFRWFFKIIYIINFSLRLEDTDLESIKYSVLNVDDFEYDSSQMALFVKKKISDGTIRSRDEKFGNTIYILHKIRNAIAHGRIKLEVIDNKVYYVFEDCYYKRTELIKIAVENMNQFINNVNALIK</sequence>
<protein>
    <recommendedName>
        <fullName evidence="3">Apea-like HEPN domain-containing protein</fullName>
    </recommendedName>
</protein>
<evidence type="ECO:0008006" key="3">
    <source>
        <dbReference type="Google" id="ProtNLM"/>
    </source>
</evidence>
<accession>A0A3D8TBH8</accession>
<name>A0A3D8TBH8_GARVA</name>
<organism evidence="1 2">
    <name type="scientific">Gardnerella vaginalis</name>
    <dbReference type="NCBI Taxonomy" id="2702"/>
    <lineage>
        <taxon>Bacteria</taxon>
        <taxon>Bacillati</taxon>
        <taxon>Actinomycetota</taxon>
        <taxon>Actinomycetes</taxon>
        <taxon>Bifidobacteriales</taxon>
        <taxon>Bifidobacteriaceae</taxon>
        <taxon>Gardnerella</taxon>
    </lineage>
</organism>
<dbReference type="Proteomes" id="UP000258533">
    <property type="component" value="Unassembled WGS sequence"/>
</dbReference>
<dbReference type="AlphaFoldDB" id="A0A3D8TBH8"/>